<keyword evidence="6" id="KW-0540">Nuclease</keyword>
<dbReference type="Pfam" id="PF21315">
    <property type="entry name" value="FAN1_HTH"/>
    <property type="match status" value="1"/>
</dbReference>
<keyword evidence="13" id="KW-1185">Reference proteome</keyword>
<dbReference type="EC" id="3.1.4.1" evidence="5"/>
<evidence type="ECO:0000256" key="10">
    <source>
        <dbReference type="ARBA" id="ARBA00023211"/>
    </source>
</evidence>
<sequence>MTIQQTIELPSDYYLTNFWQLLNGVQQRYNDLLSVNELTRIQTLKRLSVDGQKLYVRLACRKGAYFRQDKLRYAEINSIEHALAELQTYDLICSKRQCDWSIIGQLCTLNELRQFAKQLPQPIHSNGLKKAALLKALTHTPPPTLPFKAIKLLDDGWMALFELLYFNSSRQSLTDFVLSDLRLIRYEQYRLDQQTRLYQTREQIEQALQLAQMADEIVELDKGGDWPIDAYVNALPSFPAHPAIARRGQRITETLAREYERRGKLDTALSLYQRGTSAFSRERQARILGKTAPQQALELLQTMLHHPINLSEQQFAQEFTYRLGRQLNMPLSPPPTCDYPRIDWPAPPRKGAPEQCAIELLEQQGWQGVHCENALINGILALTLWPALFDDGLPGVFFHPFQSGPVDLYNADFYQKRQTLIDRLLAEITTPSWPHTIQTRYRTKYGLANPLFDWQALPETLLQSALERVPATIWQALARYQLFDLRQTRAGMPDLFVWKGNQYGWIEVKGPNDKLQTNQLLWIAQLQRLKQPVAVCYLGHQPDAQISPLHFCPPEDEFD</sequence>
<evidence type="ECO:0000256" key="7">
    <source>
        <dbReference type="ARBA" id="ARBA00022723"/>
    </source>
</evidence>
<evidence type="ECO:0000256" key="9">
    <source>
        <dbReference type="ARBA" id="ARBA00022842"/>
    </source>
</evidence>
<comment type="caution">
    <text evidence="12">The sequence shown here is derived from an EMBL/GenBank/DDBJ whole genome shotgun (WGS) entry which is preliminary data.</text>
</comment>
<dbReference type="PANTHER" id="PTHR15749">
    <property type="entry name" value="FANCONI-ASSOCIATED NUCLEASE 1"/>
    <property type="match status" value="1"/>
</dbReference>
<dbReference type="InterPro" id="IPR011856">
    <property type="entry name" value="tRNA_endonuc-like_dom_sf"/>
</dbReference>
<evidence type="ECO:0000256" key="6">
    <source>
        <dbReference type="ARBA" id="ARBA00022722"/>
    </source>
</evidence>
<protein>
    <recommendedName>
        <fullName evidence="5">phosphodiesterase I</fullName>
        <ecNumber evidence="5">3.1.4.1</ecNumber>
    </recommendedName>
</protein>
<comment type="cofactor">
    <cofactor evidence="2">
        <name>Mn(2+)</name>
        <dbReference type="ChEBI" id="CHEBI:29035"/>
    </cofactor>
</comment>
<dbReference type="InterPro" id="IPR033315">
    <property type="entry name" value="Fan1-like"/>
</dbReference>
<evidence type="ECO:0000259" key="11">
    <source>
        <dbReference type="SMART" id="SM00990"/>
    </source>
</evidence>
<comment type="similarity">
    <text evidence="4">Belongs to the FAN1 family.</text>
</comment>
<evidence type="ECO:0000256" key="1">
    <source>
        <dbReference type="ARBA" id="ARBA00000983"/>
    </source>
</evidence>
<evidence type="ECO:0000256" key="3">
    <source>
        <dbReference type="ARBA" id="ARBA00001946"/>
    </source>
</evidence>
<comment type="cofactor">
    <cofactor evidence="3">
        <name>Mg(2+)</name>
        <dbReference type="ChEBI" id="CHEBI:18420"/>
    </cofactor>
</comment>
<keyword evidence="10" id="KW-0464">Manganese</keyword>
<organism evidence="12 13">
    <name type="scientific">Celerinatantimonas yamalensis</name>
    <dbReference type="NCBI Taxonomy" id="559956"/>
    <lineage>
        <taxon>Bacteria</taxon>
        <taxon>Pseudomonadati</taxon>
        <taxon>Pseudomonadota</taxon>
        <taxon>Gammaproteobacteria</taxon>
        <taxon>Celerinatantimonadaceae</taxon>
        <taxon>Celerinatantimonas</taxon>
    </lineage>
</organism>
<evidence type="ECO:0000313" key="13">
    <source>
        <dbReference type="Proteomes" id="UP001629953"/>
    </source>
</evidence>
<evidence type="ECO:0000256" key="8">
    <source>
        <dbReference type="ARBA" id="ARBA00022801"/>
    </source>
</evidence>
<dbReference type="Gene3D" id="3.40.1350.10">
    <property type="match status" value="1"/>
</dbReference>
<evidence type="ECO:0000313" key="12">
    <source>
        <dbReference type="EMBL" id="MFM2486263.1"/>
    </source>
</evidence>
<evidence type="ECO:0000256" key="2">
    <source>
        <dbReference type="ARBA" id="ARBA00001936"/>
    </source>
</evidence>
<keyword evidence="7" id="KW-0479">Metal-binding</keyword>
<dbReference type="RefSeq" id="WP_408624548.1">
    <property type="nucleotide sequence ID" value="NZ_JBEQCT010000007.1"/>
</dbReference>
<dbReference type="EMBL" id="JBEQCT010000007">
    <property type="protein sequence ID" value="MFM2486263.1"/>
    <property type="molecule type" value="Genomic_DNA"/>
</dbReference>
<feature type="domain" description="VRR-NUC" evidence="11">
    <location>
        <begin position="428"/>
        <end position="540"/>
    </location>
</feature>
<dbReference type="InterPro" id="IPR049125">
    <property type="entry name" value="FAN1-like_WH"/>
</dbReference>
<keyword evidence="9" id="KW-0460">Magnesium</keyword>
<comment type="catalytic activity">
    <reaction evidence="1">
        <text>Hydrolytically removes 5'-nucleotides successively from the 3'-hydroxy termini of 3'-hydroxy-terminated oligonucleotides.</text>
        <dbReference type="EC" id="3.1.4.1"/>
    </reaction>
</comment>
<proteinExistence type="inferred from homology"/>
<dbReference type="Proteomes" id="UP001629953">
    <property type="component" value="Unassembled WGS sequence"/>
</dbReference>
<evidence type="ECO:0000256" key="5">
    <source>
        <dbReference type="ARBA" id="ARBA00012029"/>
    </source>
</evidence>
<gene>
    <name evidence="12" type="ORF">ABUE30_14535</name>
</gene>
<accession>A0ABW9GAN6</accession>
<dbReference type="InterPro" id="IPR014883">
    <property type="entry name" value="VRR_NUC"/>
</dbReference>
<reference evidence="12 13" key="1">
    <citation type="journal article" date="2013" name="Int. J. Syst. Evol. Microbiol.">
        <title>Celerinatantimonas yamalensis sp. nov., a cold-adapted diazotrophic bacterium from a cold permafrost brine.</title>
        <authorList>
            <person name="Shcherbakova V."/>
            <person name="Chuvilskaya N."/>
            <person name="Rivkina E."/>
            <person name="Demidov N."/>
            <person name="Uchaeva V."/>
            <person name="Suetin S."/>
            <person name="Suzina N."/>
            <person name="Gilichinsky D."/>
        </authorList>
    </citation>
    <scope>NUCLEOTIDE SEQUENCE [LARGE SCALE GENOMIC DNA]</scope>
    <source>
        <strain evidence="12 13">C7</strain>
    </source>
</reference>
<dbReference type="SMART" id="SM00990">
    <property type="entry name" value="VRR_NUC"/>
    <property type="match status" value="1"/>
</dbReference>
<evidence type="ECO:0000256" key="4">
    <source>
        <dbReference type="ARBA" id="ARBA00005533"/>
    </source>
</evidence>
<dbReference type="Pfam" id="PF08774">
    <property type="entry name" value="VRR_NUC"/>
    <property type="match status" value="1"/>
</dbReference>
<keyword evidence="8" id="KW-0378">Hydrolase</keyword>
<dbReference type="PANTHER" id="PTHR15749:SF4">
    <property type="entry name" value="FANCONI-ASSOCIATED NUCLEASE 1"/>
    <property type="match status" value="1"/>
</dbReference>
<name>A0ABW9GAN6_9GAMM</name>